<dbReference type="GO" id="GO:0005829">
    <property type="term" value="C:cytosol"/>
    <property type="evidence" value="ECO:0007669"/>
    <property type="project" value="TreeGrafter"/>
</dbReference>
<dbReference type="InterPro" id="IPR036921">
    <property type="entry name" value="PurM-like_N_sf"/>
</dbReference>
<evidence type="ECO:0000313" key="14">
    <source>
        <dbReference type="Proteomes" id="UP000065473"/>
    </source>
</evidence>
<comment type="catalytic activity">
    <reaction evidence="8">
        <text>2-formamido-N(1)-(5-O-phospho-beta-D-ribosyl)acetamidine + ATP = 5-amino-1-(5-phospho-beta-D-ribosyl)imidazole + ADP + phosphate + H(+)</text>
        <dbReference type="Rhea" id="RHEA:23032"/>
        <dbReference type="ChEBI" id="CHEBI:15378"/>
        <dbReference type="ChEBI" id="CHEBI:30616"/>
        <dbReference type="ChEBI" id="CHEBI:43474"/>
        <dbReference type="ChEBI" id="CHEBI:137981"/>
        <dbReference type="ChEBI" id="CHEBI:147287"/>
        <dbReference type="ChEBI" id="CHEBI:456216"/>
        <dbReference type="EC" id="6.3.3.1"/>
    </reaction>
</comment>
<dbReference type="GO" id="GO:0006189">
    <property type="term" value="P:'de novo' IMP biosynthetic process"/>
    <property type="evidence" value="ECO:0007669"/>
    <property type="project" value="UniProtKB-UniRule"/>
</dbReference>
<dbReference type="GO" id="GO:0004637">
    <property type="term" value="F:phosphoribosylamine-glycine ligase activity"/>
    <property type="evidence" value="ECO:0007669"/>
    <property type="project" value="TreeGrafter"/>
</dbReference>
<dbReference type="GO" id="GO:0004641">
    <property type="term" value="F:phosphoribosylformylglycinamidine cyclo-ligase activity"/>
    <property type="evidence" value="ECO:0007669"/>
    <property type="project" value="UniProtKB-UniRule"/>
</dbReference>
<dbReference type="OrthoDB" id="6605at2157"/>
<dbReference type="GeneID" id="14552107"/>
<dbReference type="Gene3D" id="3.90.650.10">
    <property type="entry name" value="PurM-like C-terminal domain"/>
    <property type="match status" value="1"/>
</dbReference>
<dbReference type="Pfam" id="PF02769">
    <property type="entry name" value="AIRS_C"/>
    <property type="match status" value="1"/>
</dbReference>
<evidence type="ECO:0000256" key="3">
    <source>
        <dbReference type="ARBA" id="ARBA00022490"/>
    </source>
</evidence>
<keyword evidence="4 8" id="KW-0436">Ligase</keyword>
<dbReference type="UniPathway" id="UPA00074">
    <property type="reaction ID" value="UER00129"/>
</dbReference>
<dbReference type="STRING" id="1435377.SUSAZ_07645"/>
<dbReference type="InterPro" id="IPR036676">
    <property type="entry name" value="PurM-like_C_sf"/>
</dbReference>
<reference evidence="13 14" key="1">
    <citation type="submission" date="2015-12" db="EMBL/GenBank/DDBJ databases">
        <title>A stable core within a dynamic pangenome in Sulfolobus acidocaldarius.</title>
        <authorList>
            <person name="Anderson R."/>
            <person name="Kouris A."/>
            <person name="Seward C."/>
            <person name="Campbell K."/>
            <person name="Whitaker R."/>
        </authorList>
    </citation>
    <scope>NUCLEOTIDE SEQUENCE [LARGE SCALE GENOMIC DNA]</scope>
    <source>
        <strain evidence="11 14">GG12-C01-09</strain>
        <strain evidence="12 13">NG05B_CO5_07</strain>
    </source>
</reference>
<dbReference type="Gene3D" id="3.30.1330.10">
    <property type="entry name" value="PurM-like, N-terminal domain"/>
    <property type="match status" value="1"/>
</dbReference>
<comment type="subcellular location">
    <subcellularLocation>
        <location evidence="8">Cytoplasm</location>
    </subcellularLocation>
</comment>
<dbReference type="InterPro" id="IPR004733">
    <property type="entry name" value="PurM_cligase"/>
</dbReference>
<evidence type="ECO:0000256" key="7">
    <source>
        <dbReference type="ARBA" id="ARBA00022840"/>
    </source>
</evidence>
<dbReference type="GO" id="GO:0046084">
    <property type="term" value="P:adenine biosynthetic process"/>
    <property type="evidence" value="ECO:0007669"/>
    <property type="project" value="TreeGrafter"/>
</dbReference>
<name>A0A0U3H7R2_9CREN</name>
<keyword evidence="5 8" id="KW-0547">Nucleotide-binding</keyword>
<dbReference type="HAMAP" id="MF_00741">
    <property type="entry name" value="AIRS"/>
    <property type="match status" value="1"/>
</dbReference>
<dbReference type="GO" id="GO:0005524">
    <property type="term" value="F:ATP binding"/>
    <property type="evidence" value="ECO:0007669"/>
    <property type="project" value="UniProtKB-KW"/>
</dbReference>
<gene>
    <name evidence="8" type="primary">purM</name>
    <name evidence="11" type="ORF">ATY89_10035</name>
    <name evidence="12" type="ORF">ATZ20_01590</name>
</gene>
<feature type="domain" description="PurM-like N-terminal" evidence="9">
    <location>
        <begin position="37"/>
        <end position="151"/>
    </location>
</feature>
<dbReference type="GeneID" id="78441957"/>
<organism evidence="12 13">
    <name type="scientific">Sulfolobus acidocaldarius</name>
    <dbReference type="NCBI Taxonomy" id="2285"/>
    <lineage>
        <taxon>Archaea</taxon>
        <taxon>Thermoproteota</taxon>
        <taxon>Thermoprotei</taxon>
        <taxon>Sulfolobales</taxon>
        <taxon>Sulfolobaceae</taxon>
        <taxon>Sulfolobus</taxon>
    </lineage>
</organism>
<dbReference type="Proteomes" id="UP000065473">
    <property type="component" value="Chromosome"/>
</dbReference>
<evidence type="ECO:0000313" key="11">
    <source>
        <dbReference type="EMBL" id="ALU30244.1"/>
    </source>
</evidence>
<evidence type="ECO:0000256" key="4">
    <source>
        <dbReference type="ARBA" id="ARBA00022598"/>
    </source>
</evidence>
<accession>A0A0U3H7R2</accession>
<dbReference type="NCBIfam" id="TIGR00878">
    <property type="entry name" value="purM"/>
    <property type="match status" value="1"/>
</dbReference>
<keyword evidence="6 8" id="KW-0658">Purine biosynthesis</keyword>
<dbReference type="PANTHER" id="PTHR10520">
    <property type="entry name" value="TRIFUNCTIONAL PURINE BIOSYNTHETIC PROTEIN ADENOSINE-3-RELATED"/>
    <property type="match status" value="1"/>
</dbReference>
<feature type="domain" description="PurM-like C-terminal" evidence="10">
    <location>
        <begin position="161"/>
        <end position="311"/>
    </location>
</feature>
<dbReference type="SUPFAM" id="SSF56042">
    <property type="entry name" value="PurM C-terminal domain-like"/>
    <property type="match status" value="1"/>
</dbReference>
<sequence>MVSEYSKSGVNLDKLKQYHNFIANYLGSSRLEVGIGHYAGVIKFDDKYLAMHVDGVGTKTLLALKTGIIEPTGVDCIAMNVNDIVCVGARPIAIVDYLALEGEMDDVIQKVMKGLKAGAEEAEVNIIGGETAIMPGVIKGYDLSCSAIGIADALKTGEDVRPGDVVLGLASNGVHSNGYSLIRKLIDEGKLRLDDWAEELMKPTKIYVKSVLSVKDKIKAVAHITGGSFSKLRRITKFGISLKMPEPLDIFKAIESAGVSHEEMYKVFNMGVGMVIFVDKKLKDDVIDTLAKRNDVVYELGVVTEGNGIKISTYKNSIVYL</sequence>
<keyword evidence="3 8" id="KW-0963">Cytoplasm</keyword>
<dbReference type="EMBL" id="CP013695">
    <property type="protein sequence ID" value="ALU30959.1"/>
    <property type="molecule type" value="Genomic_DNA"/>
</dbReference>
<keyword evidence="7 8" id="KW-0067">ATP-binding</keyword>
<protein>
    <recommendedName>
        <fullName evidence="2 8">Phosphoribosylformylglycinamidine cyclo-ligase</fullName>
        <ecNumber evidence="2 8">6.3.3.1</ecNumber>
    </recommendedName>
    <alternativeName>
        <fullName evidence="8">AIR synthase</fullName>
    </alternativeName>
    <alternativeName>
        <fullName evidence="8">AIRS</fullName>
    </alternativeName>
    <alternativeName>
        <fullName evidence="8">Phosphoribosyl-aminoimidazole synthetase</fullName>
    </alternativeName>
</protein>
<dbReference type="PANTHER" id="PTHR10520:SF12">
    <property type="entry name" value="TRIFUNCTIONAL PURINE BIOSYNTHETIC PROTEIN ADENOSINE-3"/>
    <property type="match status" value="1"/>
</dbReference>
<dbReference type="InterPro" id="IPR010918">
    <property type="entry name" value="PurM-like_C_dom"/>
</dbReference>
<dbReference type="PaxDb" id="1435377-SUSAZ_07645"/>
<evidence type="ECO:0000259" key="9">
    <source>
        <dbReference type="Pfam" id="PF00586"/>
    </source>
</evidence>
<dbReference type="Proteomes" id="UP000060043">
    <property type="component" value="Chromosome"/>
</dbReference>
<dbReference type="CDD" id="cd02196">
    <property type="entry name" value="PurM"/>
    <property type="match status" value="1"/>
</dbReference>
<evidence type="ECO:0000256" key="1">
    <source>
        <dbReference type="ARBA" id="ARBA00004686"/>
    </source>
</evidence>
<comment type="pathway">
    <text evidence="1 8">Purine metabolism; IMP biosynthesis via de novo pathway; 5-amino-1-(5-phospho-D-ribosyl)imidazole from N(2)-formyl-N(1)-(5-phospho-D-ribosyl)glycinamide: step 2/2.</text>
</comment>
<evidence type="ECO:0000256" key="5">
    <source>
        <dbReference type="ARBA" id="ARBA00022741"/>
    </source>
</evidence>
<evidence type="ECO:0000256" key="6">
    <source>
        <dbReference type="ARBA" id="ARBA00022755"/>
    </source>
</evidence>
<dbReference type="FunFam" id="3.30.1330.10:FF:000020">
    <property type="entry name" value="Phosphoribosylformylglycinamidine cyclo-ligase"/>
    <property type="match status" value="1"/>
</dbReference>
<evidence type="ECO:0000256" key="2">
    <source>
        <dbReference type="ARBA" id="ARBA00013047"/>
    </source>
</evidence>
<proteinExistence type="inferred from homology"/>
<dbReference type="EMBL" id="CP013694">
    <property type="protein sequence ID" value="ALU30244.1"/>
    <property type="molecule type" value="Genomic_DNA"/>
</dbReference>
<evidence type="ECO:0000313" key="12">
    <source>
        <dbReference type="EMBL" id="ALU30959.1"/>
    </source>
</evidence>
<evidence type="ECO:0000259" key="10">
    <source>
        <dbReference type="Pfam" id="PF02769"/>
    </source>
</evidence>
<dbReference type="RefSeq" id="WP_015385643.1">
    <property type="nucleotide sequence ID" value="NZ_BHWZ01000004.1"/>
</dbReference>
<dbReference type="InterPro" id="IPR016188">
    <property type="entry name" value="PurM-like_N"/>
</dbReference>
<evidence type="ECO:0000256" key="8">
    <source>
        <dbReference type="HAMAP-Rule" id="MF_00741"/>
    </source>
</evidence>
<comment type="similarity">
    <text evidence="8">Belongs to the AIR synthase family.</text>
</comment>
<dbReference type="Pfam" id="PF00586">
    <property type="entry name" value="AIRS"/>
    <property type="match status" value="1"/>
</dbReference>
<dbReference type="AlphaFoldDB" id="A0A0U3H7R2"/>
<dbReference type="SUPFAM" id="SSF55326">
    <property type="entry name" value="PurM N-terminal domain-like"/>
    <property type="match status" value="1"/>
</dbReference>
<evidence type="ECO:0000313" key="13">
    <source>
        <dbReference type="Proteomes" id="UP000060043"/>
    </source>
</evidence>
<dbReference type="EC" id="6.3.3.1" evidence="2 8"/>